<feature type="region of interest" description="Disordered" evidence="6">
    <location>
        <begin position="1"/>
        <end position="98"/>
    </location>
</feature>
<dbReference type="Gene3D" id="1.10.20.10">
    <property type="entry name" value="Histone, subunit A"/>
    <property type="match status" value="1"/>
</dbReference>
<dbReference type="CDD" id="cd22928">
    <property type="entry name" value="HFD_POLE3_DPB4"/>
    <property type="match status" value="1"/>
</dbReference>
<keyword evidence="2" id="KW-0235">DNA replication</keyword>
<gene>
    <name evidence="8" type="ORF">QBC47DRAFT_411590</name>
</gene>
<dbReference type="Pfam" id="PF00808">
    <property type="entry name" value="CBFD_NFYB_HMF"/>
    <property type="match status" value="1"/>
</dbReference>
<dbReference type="PANTHER" id="PTHR46172">
    <property type="entry name" value="DNA POLYMERASE EPSILON SUBUNIT 3"/>
    <property type="match status" value="1"/>
</dbReference>
<evidence type="ECO:0000256" key="4">
    <source>
        <dbReference type="ARBA" id="ARBA00039775"/>
    </source>
</evidence>
<evidence type="ECO:0000256" key="5">
    <source>
        <dbReference type="ARBA" id="ARBA00042096"/>
    </source>
</evidence>
<name>A0AAJ0F710_9PEZI</name>
<protein>
    <recommendedName>
        <fullName evidence="4">DNA polymerase epsilon subunit D</fullName>
    </recommendedName>
    <alternativeName>
        <fullName evidence="5">DNA polymerase II subunit D</fullName>
    </alternativeName>
</protein>
<proteinExistence type="predicted"/>
<dbReference type="AlphaFoldDB" id="A0AAJ0F710"/>
<reference evidence="8" key="1">
    <citation type="submission" date="2023-06" db="EMBL/GenBank/DDBJ databases">
        <title>Genome-scale phylogeny and comparative genomics of the fungal order Sordariales.</title>
        <authorList>
            <consortium name="Lawrence Berkeley National Laboratory"/>
            <person name="Hensen N."/>
            <person name="Bonometti L."/>
            <person name="Westerberg I."/>
            <person name="Brannstrom I.O."/>
            <person name="Guillou S."/>
            <person name="Cros-Aarteil S."/>
            <person name="Calhoun S."/>
            <person name="Haridas S."/>
            <person name="Kuo A."/>
            <person name="Mondo S."/>
            <person name="Pangilinan J."/>
            <person name="Riley R."/>
            <person name="Labutti K."/>
            <person name="Andreopoulos B."/>
            <person name="Lipzen A."/>
            <person name="Chen C."/>
            <person name="Yanf M."/>
            <person name="Daum C."/>
            <person name="Ng V."/>
            <person name="Clum A."/>
            <person name="Steindorff A."/>
            <person name="Ohm R."/>
            <person name="Martin F."/>
            <person name="Silar P."/>
            <person name="Natvig D."/>
            <person name="Lalanne C."/>
            <person name="Gautier V."/>
            <person name="Ament-Velasquez S.L."/>
            <person name="Kruys A."/>
            <person name="Hutchinson M.I."/>
            <person name="Powell A.J."/>
            <person name="Barry K."/>
            <person name="Miller A.N."/>
            <person name="Grigoriev I.V."/>
            <person name="Debuchy R."/>
            <person name="Gladieux P."/>
            <person name="Thoren M.H."/>
            <person name="Johannesson H."/>
        </authorList>
    </citation>
    <scope>NUCLEOTIDE SEQUENCE</scope>
    <source>
        <strain evidence="8">PSN4</strain>
    </source>
</reference>
<feature type="compositionally biased region" description="Basic and acidic residues" evidence="6">
    <location>
        <begin position="1"/>
        <end position="13"/>
    </location>
</feature>
<dbReference type="GO" id="GO:0031507">
    <property type="term" value="P:heterochromatin formation"/>
    <property type="evidence" value="ECO:0007669"/>
    <property type="project" value="TreeGrafter"/>
</dbReference>
<comment type="subcellular location">
    <subcellularLocation>
        <location evidence="1">Nucleus</location>
    </subcellularLocation>
</comment>
<dbReference type="GO" id="GO:0006272">
    <property type="term" value="P:leading strand elongation"/>
    <property type="evidence" value="ECO:0007669"/>
    <property type="project" value="TreeGrafter"/>
</dbReference>
<dbReference type="GO" id="GO:0046982">
    <property type="term" value="F:protein heterodimerization activity"/>
    <property type="evidence" value="ECO:0007669"/>
    <property type="project" value="InterPro"/>
</dbReference>
<evidence type="ECO:0000256" key="6">
    <source>
        <dbReference type="SAM" id="MobiDB-lite"/>
    </source>
</evidence>
<dbReference type="Proteomes" id="UP001239445">
    <property type="component" value="Unassembled WGS sequence"/>
</dbReference>
<sequence>MPARKSDAARRSDVSVARFVLADEDTVPKNNTKPEASSSMTTDAAAAAAAAPKASIEPTSTNTQTSPHSNNSRGDKDKDKEREREEKSREKEKERDVSEALTIEDLTLPKSIITRLAKGVLPPNTQIQANAILALSKGATVFINHLANSANEFTMGANKKTIMPADVFRALDDIEYGFMRERVEAEFAKFNEIQTSKRSDYRKRVAAMKKAGSRGEGWTLSMSAEDDSMAMSNDGMGDASFVSSRGEGGEAQQQPRMAKKPRIDSAAAAAAAEGGRMDVDQGEPSDAETVPDEEEEEEDEEGEEAEEGDEEEEDEEEEEREGDEEQAGADEDEALDDEEDSE</sequence>
<dbReference type="GO" id="GO:0031490">
    <property type="term" value="F:chromatin DNA binding"/>
    <property type="evidence" value="ECO:0007669"/>
    <property type="project" value="TreeGrafter"/>
</dbReference>
<dbReference type="PANTHER" id="PTHR46172:SF1">
    <property type="entry name" value="DNA POLYMERASE EPSILON SUBUNIT 3"/>
    <property type="match status" value="1"/>
</dbReference>
<feature type="region of interest" description="Disordered" evidence="6">
    <location>
        <begin position="228"/>
        <end position="342"/>
    </location>
</feature>
<evidence type="ECO:0000313" key="8">
    <source>
        <dbReference type="EMBL" id="KAK1757466.1"/>
    </source>
</evidence>
<feature type="compositionally biased region" description="Polar residues" evidence="6">
    <location>
        <begin position="57"/>
        <end position="72"/>
    </location>
</feature>
<dbReference type="GO" id="GO:0006974">
    <property type="term" value="P:DNA damage response"/>
    <property type="evidence" value="ECO:0007669"/>
    <property type="project" value="TreeGrafter"/>
</dbReference>
<keyword evidence="3" id="KW-0539">Nucleus</keyword>
<keyword evidence="9" id="KW-1185">Reference proteome</keyword>
<dbReference type="SUPFAM" id="SSF47113">
    <property type="entry name" value="Histone-fold"/>
    <property type="match status" value="1"/>
</dbReference>
<feature type="compositionally biased region" description="Basic and acidic residues" evidence="6">
    <location>
        <begin position="73"/>
        <end position="98"/>
    </location>
</feature>
<feature type="compositionally biased region" description="Acidic residues" evidence="6">
    <location>
        <begin position="280"/>
        <end position="342"/>
    </location>
</feature>
<evidence type="ECO:0000313" key="9">
    <source>
        <dbReference type="Proteomes" id="UP001239445"/>
    </source>
</evidence>
<feature type="domain" description="Transcription factor CBF/NF-Y/archaeal histone" evidence="7">
    <location>
        <begin position="107"/>
        <end position="171"/>
    </location>
</feature>
<feature type="compositionally biased region" description="Polar residues" evidence="6">
    <location>
        <begin position="28"/>
        <end position="42"/>
    </location>
</feature>
<dbReference type="EMBL" id="MU839830">
    <property type="protein sequence ID" value="KAK1757466.1"/>
    <property type="molecule type" value="Genomic_DNA"/>
</dbReference>
<evidence type="ECO:0000256" key="1">
    <source>
        <dbReference type="ARBA" id="ARBA00004123"/>
    </source>
</evidence>
<evidence type="ECO:0000256" key="3">
    <source>
        <dbReference type="ARBA" id="ARBA00023242"/>
    </source>
</evidence>
<dbReference type="GO" id="GO:0008622">
    <property type="term" value="C:epsilon DNA polymerase complex"/>
    <property type="evidence" value="ECO:0007669"/>
    <property type="project" value="TreeGrafter"/>
</dbReference>
<comment type="caution">
    <text evidence="8">The sequence shown here is derived from an EMBL/GenBank/DDBJ whole genome shotgun (WGS) entry which is preliminary data.</text>
</comment>
<evidence type="ECO:0000256" key="2">
    <source>
        <dbReference type="ARBA" id="ARBA00022705"/>
    </source>
</evidence>
<dbReference type="GO" id="GO:0008623">
    <property type="term" value="C:CHRAC"/>
    <property type="evidence" value="ECO:0007669"/>
    <property type="project" value="TreeGrafter"/>
</dbReference>
<evidence type="ECO:0000259" key="7">
    <source>
        <dbReference type="Pfam" id="PF00808"/>
    </source>
</evidence>
<accession>A0AAJ0F710</accession>
<organism evidence="8 9">
    <name type="scientific">Echria macrotheca</name>
    <dbReference type="NCBI Taxonomy" id="438768"/>
    <lineage>
        <taxon>Eukaryota</taxon>
        <taxon>Fungi</taxon>
        <taxon>Dikarya</taxon>
        <taxon>Ascomycota</taxon>
        <taxon>Pezizomycotina</taxon>
        <taxon>Sordariomycetes</taxon>
        <taxon>Sordariomycetidae</taxon>
        <taxon>Sordariales</taxon>
        <taxon>Schizotheciaceae</taxon>
        <taxon>Echria</taxon>
    </lineage>
</organism>
<dbReference type="InterPro" id="IPR009072">
    <property type="entry name" value="Histone-fold"/>
</dbReference>
<dbReference type="InterPro" id="IPR003958">
    <property type="entry name" value="CBFA_NFYB_domain"/>
</dbReference>
<dbReference type="InterPro" id="IPR051377">
    <property type="entry name" value="DNA_Pol-Epsilon_Subunit"/>
</dbReference>